<dbReference type="GO" id="GO:0004764">
    <property type="term" value="F:shikimate 3-dehydrogenase (NADP+) activity"/>
    <property type="evidence" value="ECO:0007669"/>
    <property type="project" value="UniProtKB-EC"/>
</dbReference>
<dbReference type="GO" id="GO:0009423">
    <property type="term" value="P:chorismate biosynthetic process"/>
    <property type="evidence" value="ECO:0007669"/>
    <property type="project" value="TreeGrafter"/>
</dbReference>
<dbReference type="PANTHER" id="PTHR21089">
    <property type="entry name" value="SHIKIMATE DEHYDROGENASE"/>
    <property type="match status" value="1"/>
</dbReference>
<dbReference type="EC" id="1.1.1.25" evidence="4"/>
<dbReference type="GO" id="GO:0009073">
    <property type="term" value="P:aromatic amino acid family biosynthetic process"/>
    <property type="evidence" value="ECO:0007669"/>
    <property type="project" value="UniProtKB-KW"/>
</dbReference>
<dbReference type="GO" id="GO:0005829">
    <property type="term" value="C:cytosol"/>
    <property type="evidence" value="ECO:0007669"/>
    <property type="project" value="TreeGrafter"/>
</dbReference>
<dbReference type="PANTHER" id="PTHR21089:SF1">
    <property type="entry name" value="BIFUNCTIONAL 3-DEHYDROQUINATE DEHYDRATASE_SHIKIMATE DEHYDROGENASE, CHLOROPLASTIC"/>
    <property type="match status" value="1"/>
</dbReference>
<dbReference type="GO" id="GO:0019632">
    <property type="term" value="P:shikimate metabolic process"/>
    <property type="evidence" value="ECO:0007669"/>
    <property type="project" value="TreeGrafter"/>
</dbReference>
<dbReference type="EMBL" id="AJYA01000016">
    <property type="protein sequence ID" value="EIM77161.1"/>
    <property type="molecule type" value="Genomic_DNA"/>
</dbReference>
<keyword evidence="2" id="KW-0057">Aromatic amino acid biosynthesis</keyword>
<dbReference type="RefSeq" id="WP_009054429.1">
    <property type="nucleotide sequence ID" value="NZ_AJYA01000016.1"/>
</dbReference>
<dbReference type="InterPro" id="IPR013708">
    <property type="entry name" value="Shikimate_DH-bd_N"/>
</dbReference>
<dbReference type="InterPro" id="IPR046346">
    <property type="entry name" value="Aminoacid_DH-like_N_sf"/>
</dbReference>
<protein>
    <submittedName>
        <fullName evidence="4">Shikimate 5-dehydrogenase</fullName>
        <ecNumber evidence="4">1.1.1.25</ecNumber>
    </submittedName>
</protein>
<dbReference type="STRING" id="1189621.A3SI_07719"/>
<feature type="domain" description="Shikimate dehydrogenase substrate binding N-terminal" evidence="3">
    <location>
        <begin position="6"/>
        <end position="86"/>
    </location>
</feature>
<dbReference type="GO" id="GO:0050661">
    <property type="term" value="F:NADP binding"/>
    <property type="evidence" value="ECO:0007669"/>
    <property type="project" value="TreeGrafter"/>
</dbReference>
<dbReference type="PATRIC" id="fig|1189621.3.peg.1611"/>
<organism evidence="4 5">
    <name type="scientific">Nitritalea halalkaliphila LW7</name>
    <dbReference type="NCBI Taxonomy" id="1189621"/>
    <lineage>
        <taxon>Bacteria</taxon>
        <taxon>Pseudomonadati</taxon>
        <taxon>Bacteroidota</taxon>
        <taxon>Cytophagia</taxon>
        <taxon>Cytophagales</taxon>
        <taxon>Cyclobacteriaceae</taxon>
        <taxon>Nitritalea</taxon>
    </lineage>
</organism>
<accession>I5C5Q9</accession>
<evidence type="ECO:0000256" key="1">
    <source>
        <dbReference type="ARBA" id="ARBA00004871"/>
    </source>
</evidence>
<dbReference type="SUPFAM" id="SSF53223">
    <property type="entry name" value="Aminoacid dehydrogenase-like, N-terminal domain"/>
    <property type="match status" value="1"/>
</dbReference>
<dbReference type="AlphaFoldDB" id="I5C5Q9"/>
<dbReference type="Pfam" id="PF08501">
    <property type="entry name" value="Shikimate_dh_N"/>
    <property type="match status" value="1"/>
</dbReference>
<evidence type="ECO:0000313" key="5">
    <source>
        <dbReference type="Proteomes" id="UP000005551"/>
    </source>
</evidence>
<comment type="pathway">
    <text evidence="1">Metabolic intermediate biosynthesis; chorismate biosynthesis; chorismate from D-erythrose 4-phosphate and phosphoenolpyruvate: step 4/7.</text>
</comment>
<dbReference type="Gene3D" id="3.40.50.720">
    <property type="entry name" value="NAD(P)-binding Rossmann-like Domain"/>
    <property type="match status" value="1"/>
</dbReference>
<evidence type="ECO:0000313" key="4">
    <source>
        <dbReference type="EMBL" id="EIM77161.1"/>
    </source>
</evidence>
<dbReference type="Gene3D" id="3.40.50.10860">
    <property type="entry name" value="Leucine Dehydrogenase, chain A, domain 1"/>
    <property type="match status" value="1"/>
</dbReference>
<proteinExistence type="predicted"/>
<dbReference type="InterPro" id="IPR022893">
    <property type="entry name" value="Shikimate_DH_fam"/>
</dbReference>
<name>I5C5Q9_9BACT</name>
<dbReference type="Proteomes" id="UP000005551">
    <property type="component" value="Unassembled WGS sequence"/>
</dbReference>
<keyword evidence="5" id="KW-1185">Reference proteome</keyword>
<evidence type="ECO:0000259" key="3">
    <source>
        <dbReference type="Pfam" id="PF08501"/>
    </source>
</evidence>
<comment type="caution">
    <text evidence="4">The sequence shown here is derived from an EMBL/GenBank/DDBJ whole genome shotgun (WGS) entry which is preliminary data.</text>
</comment>
<evidence type="ECO:0000256" key="2">
    <source>
        <dbReference type="ARBA" id="ARBA00023141"/>
    </source>
</evidence>
<gene>
    <name evidence="4" type="primary">aroE</name>
    <name evidence="4" type="ORF">A3SI_07719</name>
</gene>
<reference evidence="4 5" key="1">
    <citation type="submission" date="2012-05" db="EMBL/GenBank/DDBJ databases">
        <title>Genome sequence of Nitritalea halalkaliphila LW7.</title>
        <authorList>
            <person name="Jangir P.K."/>
            <person name="Singh A."/>
            <person name="Shivaji S."/>
            <person name="Sharma R."/>
        </authorList>
    </citation>
    <scope>NUCLEOTIDE SEQUENCE [LARGE SCALE GENOMIC DNA]</scope>
    <source>
        <strain evidence="4 5">LW7</strain>
    </source>
</reference>
<keyword evidence="4" id="KW-0560">Oxidoreductase</keyword>
<sequence length="206" mass="22713">MKQYGLIGKTLSHSFSKRYFTEKFEREGLSAHAYALYELASIEEARSLLQQPLAGLNVTIPYKEAIIPYLDRLDPACASIGAVNCIAFEKGQMVGYNTDYLGFKQSLQQWLSEHPEPASTAPLQALVLGSGGAAKAVLKALEDLHIPALTVSRSASGPAQISYETLKQELQPLPDAHPAHPYYPPRHVSAYRNHAPYRPLLHQCTP</sequence>
<keyword evidence="2" id="KW-0028">Amino-acid biosynthesis</keyword>